<comment type="subunit">
    <text evidence="5">Homodimer.</text>
</comment>
<keyword evidence="9 13" id="KW-0808">Transferase</keyword>
<evidence type="ECO:0000256" key="3">
    <source>
        <dbReference type="ARBA" id="ARBA00003877"/>
    </source>
</evidence>
<comment type="caution">
    <text evidence="13">The sequence shown here is derived from an EMBL/GenBank/DDBJ whole genome shotgun (WGS) entry which is preliminary data.</text>
</comment>
<dbReference type="EMBL" id="JBEPMP010000001">
    <property type="protein sequence ID" value="MET3727934.1"/>
    <property type="molecule type" value="Genomic_DNA"/>
</dbReference>
<dbReference type="Gene3D" id="3.40.1030.10">
    <property type="entry name" value="Nucleoside phosphorylase/phosphoribosyltransferase catalytic domain"/>
    <property type="match status" value="1"/>
</dbReference>
<keyword evidence="8 13" id="KW-0328">Glycosyltransferase</keyword>
<comment type="function">
    <text evidence="3">Catalyzes phosphorolysis of the pyrimidine nucleosides uridine, thymidine and 2'-deoxyuridine with the formation of the corresponding pyrimidine base and ribose-1-phosphate.</text>
</comment>
<evidence type="ECO:0000256" key="1">
    <source>
        <dbReference type="ARBA" id="ARBA00001066"/>
    </source>
</evidence>
<evidence type="ECO:0000256" key="2">
    <source>
        <dbReference type="ARBA" id="ARBA00001958"/>
    </source>
</evidence>
<dbReference type="Pfam" id="PF07831">
    <property type="entry name" value="PYNP_C"/>
    <property type="match status" value="1"/>
</dbReference>
<evidence type="ECO:0000256" key="5">
    <source>
        <dbReference type="ARBA" id="ARBA00011738"/>
    </source>
</evidence>
<name>A0ABV2LH65_9BACL</name>
<evidence type="ECO:0000259" key="12">
    <source>
        <dbReference type="SMART" id="SM00941"/>
    </source>
</evidence>
<dbReference type="InterPro" id="IPR018090">
    <property type="entry name" value="Pyrmidine_PPas_bac/euk"/>
</dbReference>
<evidence type="ECO:0000256" key="6">
    <source>
        <dbReference type="ARBA" id="ARBA00011889"/>
    </source>
</evidence>
<dbReference type="InterPro" id="IPR036566">
    <property type="entry name" value="PYNP-like_C_sf"/>
</dbReference>
<proteinExistence type="inferred from homology"/>
<comment type="catalytic activity">
    <reaction evidence="1">
        <text>2'-deoxyuridine + phosphate = 2-deoxy-alpha-D-ribose 1-phosphate + uracil</text>
        <dbReference type="Rhea" id="RHEA:22824"/>
        <dbReference type="ChEBI" id="CHEBI:16450"/>
        <dbReference type="ChEBI" id="CHEBI:17568"/>
        <dbReference type="ChEBI" id="CHEBI:43474"/>
        <dbReference type="ChEBI" id="CHEBI:57259"/>
        <dbReference type="EC" id="2.4.2.2"/>
    </reaction>
</comment>
<accession>A0ABV2LH65</accession>
<evidence type="ECO:0000256" key="11">
    <source>
        <dbReference type="ARBA" id="ARBA00048525"/>
    </source>
</evidence>
<dbReference type="Gene3D" id="1.20.970.10">
    <property type="entry name" value="Transferase, Pyrimidine Nucleoside Phosphorylase, Chain C"/>
    <property type="match status" value="1"/>
</dbReference>
<organism evidence="13 14">
    <name type="scientific">Fictibacillus halophilus</name>
    <dbReference type="NCBI Taxonomy" id="1610490"/>
    <lineage>
        <taxon>Bacteria</taxon>
        <taxon>Bacillati</taxon>
        <taxon>Bacillota</taxon>
        <taxon>Bacilli</taxon>
        <taxon>Bacillales</taxon>
        <taxon>Fictibacillaceae</taxon>
        <taxon>Fictibacillus</taxon>
    </lineage>
</organism>
<reference evidence="13 14" key="1">
    <citation type="submission" date="2024-06" db="EMBL/GenBank/DDBJ databases">
        <title>Genomic Encyclopedia of Type Strains, Phase IV (KMG-IV): sequencing the most valuable type-strain genomes for metagenomic binning, comparative biology and taxonomic classification.</title>
        <authorList>
            <person name="Goeker M."/>
        </authorList>
    </citation>
    <scope>NUCLEOTIDE SEQUENCE [LARGE SCALE GENOMIC DNA]</scope>
    <source>
        <strain evidence="13 14">DSM 100124</strain>
    </source>
</reference>
<dbReference type="Gene3D" id="3.90.1170.30">
    <property type="entry name" value="Pyrimidine nucleoside phosphorylase-like, C-terminal domain"/>
    <property type="match status" value="1"/>
</dbReference>
<dbReference type="PANTHER" id="PTHR10515:SF0">
    <property type="entry name" value="THYMIDINE PHOSPHORYLASE"/>
    <property type="match status" value="1"/>
</dbReference>
<evidence type="ECO:0000256" key="10">
    <source>
        <dbReference type="ARBA" id="ARBA00048453"/>
    </source>
</evidence>
<dbReference type="RefSeq" id="WP_198767689.1">
    <property type="nucleotide sequence ID" value="NZ_JAEACF010000001.1"/>
</dbReference>
<dbReference type="PROSITE" id="PS00647">
    <property type="entry name" value="THYMID_PHOSPHORYLASE"/>
    <property type="match status" value="1"/>
</dbReference>
<dbReference type="InterPro" id="IPR017459">
    <property type="entry name" value="Glycosyl_Trfase_fam3_N_dom"/>
</dbReference>
<evidence type="ECO:0000256" key="9">
    <source>
        <dbReference type="ARBA" id="ARBA00022679"/>
    </source>
</evidence>
<dbReference type="Pfam" id="PF00591">
    <property type="entry name" value="Glycos_transf_3"/>
    <property type="match status" value="1"/>
</dbReference>
<dbReference type="InterPro" id="IPR017872">
    <property type="entry name" value="Pyrmidine_PPase_CS"/>
</dbReference>
<dbReference type="SUPFAM" id="SSF47648">
    <property type="entry name" value="Nucleoside phosphorylase/phosphoribosyltransferase N-terminal domain"/>
    <property type="match status" value="1"/>
</dbReference>
<dbReference type="NCBIfam" id="TIGR02644">
    <property type="entry name" value="Y_phosphoryl"/>
    <property type="match status" value="1"/>
</dbReference>
<dbReference type="InterPro" id="IPR035902">
    <property type="entry name" value="Nuc_phospho_transferase"/>
</dbReference>
<protein>
    <recommendedName>
        <fullName evidence="7">Pyrimidine-nucleoside phosphorylase</fullName>
        <ecNumber evidence="6">2.4.2.2</ecNumber>
    </recommendedName>
</protein>
<dbReference type="SUPFAM" id="SSF54680">
    <property type="entry name" value="Pyrimidine nucleoside phosphorylase C-terminal domain"/>
    <property type="match status" value="1"/>
</dbReference>
<evidence type="ECO:0000256" key="4">
    <source>
        <dbReference type="ARBA" id="ARBA00006915"/>
    </source>
</evidence>
<feature type="domain" description="Pyrimidine nucleoside phosphorylase C-terminal" evidence="12">
    <location>
        <begin position="345"/>
        <end position="418"/>
    </location>
</feature>
<evidence type="ECO:0000313" key="14">
    <source>
        <dbReference type="Proteomes" id="UP001549097"/>
    </source>
</evidence>
<dbReference type="NCBIfam" id="NF004490">
    <property type="entry name" value="PRK05820.1"/>
    <property type="match status" value="1"/>
</dbReference>
<dbReference type="InterPro" id="IPR013102">
    <property type="entry name" value="PYNP_C"/>
</dbReference>
<dbReference type="InterPro" id="IPR036320">
    <property type="entry name" value="Glycosyl_Trfase_fam3_N_dom_sf"/>
</dbReference>
<dbReference type="Proteomes" id="UP001549097">
    <property type="component" value="Unassembled WGS sequence"/>
</dbReference>
<comment type="cofactor">
    <cofactor evidence="2">
        <name>K(+)</name>
        <dbReference type="ChEBI" id="CHEBI:29103"/>
    </cofactor>
</comment>
<sequence length="434" mass="46549">MRMVDLIQKKRDGKELTKAEIDFIIQNYTNGEIPDYQMSAFAMAVYFKDMTTEERAHLTMAMVESGDQIDLSAIEGIKVDKHSTGGVGDTTTLVLAPLVAALDVPVAKMSGRGLGHTGGTIDKLEAVPGFHVEIDNQEFIDLVNKNKLAVIGQSGNLTPADKKLYGLRDVTATVNSIPLIASSIMSKKIAAGADAIVLDVKTGAGAFMKTPEEAEELANAMVKIGNAVGRNTMAVISDMSQPLGLAIGNALEIKEAIDTLNGKGPKDLEELCLTLGSHMVYLAKKADSLEQAREMLKEVIASGKALETLKVFLKAQGGDESVVDHPERMPQAAHTFELTAEEEGYVSEIVADEIGTAAMILGAGRATKESQIDLAVGLMLNKKVGDKVSRGDSLVTIYSNTENVDEVKKKIREAYTISKDAVEAPPLVYKEIKK</sequence>
<comment type="catalytic activity">
    <reaction evidence="10">
        <text>uridine + phosphate = alpha-D-ribose 1-phosphate + uracil</text>
        <dbReference type="Rhea" id="RHEA:24388"/>
        <dbReference type="ChEBI" id="CHEBI:16704"/>
        <dbReference type="ChEBI" id="CHEBI:17568"/>
        <dbReference type="ChEBI" id="CHEBI:43474"/>
        <dbReference type="ChEBI" id="CHEBI:57720"/>
        <dbReference type="EC" id="2.4.2.2"/>
    </reaction>
</comment>
<dbReference type="InterPro" id="IPR000312">
    <property type="entry name" value="Glycosyl_Trfase_fam3"/>
</dbReference>
<comment type="catalytic activity">
    <reaction evidence="11">
        <text>thymidine + phosphate = 2-deoxy-alpha-D-ribose 1-phosphate + thymine</text>
        <dbReference type="Rhea" id="RHEA:16037"/>
        <dbReference type="ChEBI" id="CHEBI:17748"/>
        <dbReference type="ChEBI" id="CHEBI:17821"/>
        <dbReference type="ChEBI" id="CHEBI:43474"/>
        <dbReference type="ChEBI" id="CHEBI:57259"/>
        <dbReference type="EC" id="2.4.2.2"/>
    </reaction>
</comment>
<evidence type="ECO:0000256" key="7">
    <source>
        <dbReference type="ARBA" id="ARBA00014680"/>
    </source>
</evidence>
<dbReference type="SUPFAM" id="SSF52418">
    <property type="entry name" value="Nucleoside phosphorylase/phosphoribosyltransferase catalytic domain"/>
    <property type="match status" value="1"/>
</dbReference>
<dbReference type="GO" id="GO:0016154">
    <property type="term" value="F:pyrimidine-nucleoside phosphorylase activity"/>
    <property type="evidence" value="ECO:0007669"/>
    <property type="project" value="UniProtKB-EC"/>
</dbReference>
<dbReference type="PIRSF" id="PIRSF000478">
    <property type="entry name" value="TP_PyNP"/>
    <property type="match status" value="1"/>
</dbReference>
<dbReference type="PANTHER" id="PTHR10515">
    <property type="entry name" value="THYMIDINE PHOSPHORYLASE"/>
    <property type="match status" value="1"/>
</dbReference>
<evidence type="ECO:0000256" key="8">
    <source>
        <dbReference type="ARBA" id="ARBA00022676"/>
    </source>
</evidence>
<dbReference type="EC" id="2.4.2.2" evidence="6"/>
<gene>
    <name evidence="13" type="ORF">ABID52_001515</name>
</gene>
<comment type="similarity">
    <text evidence="4">Belongs to the thymidine/pyrimidine-nucleoside phosphorylase family.</text>
</comment>
<evidence type="ECO:0000313" key="13">
    <source>
        <dbReference type="EMBL" id="MET3727934.1"/>
    </source>
</evidence>
<dbReference type="Pfam" id="PF02885">
    <property type="entry name" value="Glycos_trans_3N"/>
    <property type="match status" value="1"/>
</dbReference>
<dbReference type="SMART" id="SM00941">
    <property type="entry name" value="PYNP_C"/>
    <property type="match status" value="1"/>
</dbReference>
<keyword evidence="14" id="KW-1185">Reference proteome</keyword>
<dbReference type="NCBIfam" id="NF004747">
    <property type="entry name" value="PRK06078.1"/>
    <property type="match status" value="1"/>
</dbReference>
<dbReference type="InterPro" id="IPR000053">
    <property type="entry name" value="Thymidine/pyrmidine_PPase"/>
</dbReference>